<feature type="transmembrane region" description="Helical" evidence="7">
    <location>
        <begin position="12"/>
        <end position="33"/>
    </location>
</feature>
<dbReference type="PANTHER" id="PTHR24421">
    <property type="entry name" value="NITRATE/NITRITE SENSOR PROTEIN NARX-RELATED"/>
    <property type="match status" value="1"/>
</dbReference>
<feature type="transmembrane region" description="Helical" evidence="7">
    <location>
        <begin position="79"/>
        <end position="97"/>
    </location>
</feature>
<evidence type="ECO:0000256" key="3">
    <source>
        <dbReference type="ARBA" id="ARBA00022679"/>
    </source>
</evidence>
<keyword evidence="6" id="KW-0175">Coiled coil</keyword>
<keyword evidence="5" id="KW-0902">Two-component regulatory system</keyword>
<evidence type="ECO:0000256" key="6">
    <source>
        <dbReference type="SAM" id="Coils"/>
    </source>
</evidence>
<evidence type="ECO:0000256" key="1">
    <source>
        <dbReference type="ARBA" id="ARBA00000085"/>
    </source>
</evidence>
<dbReference type="AlphaFoldDB" id="A0A173S8J3"/>
<feature type="transmembrane region" description="Helical" evidence="7">
    <location>
        <begin position="45"/>
        <end position="67"/>
    </location>
</feature>
<evidence type="ECO:0000256" key="5">
    <source>
        <dbReference type="ARBA" id="ARBA00023012"/>
    </source>
</evidence>
<proteinExistence type="predicted"/>
<dbReference type="InterPro" id="IPR036890">
    <property type="entry name" value="HATPase_C_sf"/>
</dbReference>
<dbReference type="SUPFAM" id="SSF55874">
    <property type="entry name" value="ATPase domain of HSP90 chaperone/DNA topoisomerase II/histidine kinase"/>
    <property type="match status" value="1"/>
</dbReference>
<organism evidence="9 10">
    <name type="scientific">Coprococcus comes</name>
    <dbReference type="NCBI Taxonomy" id="410072"/>
    <lineage>
        <taxon>Bacteria</taxon>
        <taxon>Bacillati</taxon>
        <taxon>Bacillota</taxon>
        <taxon>Clostridia</taxon>
        <taxon>Lachnospirales</taxon>
        <taxon>Lachnospiraceae</taxon>
        <taxon>Coprococcus</taxon>
    </lineage>
</organism>
<dbReference type="GO" id="GO:0004673">
    <property type="term" value="F:protein histidine kinase activity"/>
    <property type="evidence" value="ECO:0007669"/>
    <property type="project" value="UniProtKB-EC"/>
</dbReference>
<dbReference type="CDD" id="cd16917">
    <property type="entry name" value="HATPase_UhpB-NarQ-NarX-like"/>
    <property type="match status" value="1"/>
</dbReference>
<dbReference type="RefSeq" id="WP_055156128.1">
    <property type="nucleotide sequence ID" value="NZ_CYXR01000007.1"/>
</dbReference>
<dbReference type="InterPro" id="IPR050482">
    <property type="entry name" value="Sensor_HK_TwoCompSys"/>
</dbReference>
<dbReference type="PANTHER" id="PTHR24421:SF10">
    <property type="entry name" value="NITRATE_NITRITE SENSOR PROTEIN NARQ"/>
    <property type="match status" value="1"/>
</dbReference>
<evidence type="ECO:0000256" key="7">
    <source>
        <dbReference type="SAM" id="Phobius"/>
    </source>
</evidence>
<keyword evidence="7" id="KW-1133">Transmembrane helix</keyword>
<protein>
    <recommendedName>
        <fullName evidence="2">histidine kinase</fullName>
        <ecNumber evidence="2">2.7.13.3</ecNumber>
    </recommendedName>
</protein>
<keyword evidence="7" id="KW-0472">Membrane</keyword>
<keyword evidence="4 9" id="KW-0418">Kinase</keyword>
<comment type="catalytic activity">
    <reaction evidence="1">
        <text>ATP + protein L-histidine = ADP + protein N-phospho-L-histidine.</text>
        <dbReference type="EC" id="2.7.13.3"/>
    </reaction>
</comment>
<evidence type="ECO:0000313" key="10">
    <source>
        <dbReference type="Proteomes" id="UP000095727"/>
    </source>
</evidence>
<evidence type="ECO:0000256" key="4">
    <source>
        <dbReference type="ARBA" id="ARBA00022777"/>
    </source>
</evidence>
<gene>
    <name evidence="9" type="ORF">ERS852574_01184</name>
</gene>
<dbReference type="Proteomes" id="UP000095727">
    <property type="component" value="Unassembled WGS sequence"/>
</dbReference>
<accession>A0A173S8J3</accession>
<feature type="domain" description="Histidine kinase/HSP90-like ATPase" evidence="8">
    <location>
        <begin position="341"/>
        <end position="421"/>
    </location>
</feature>
<dbReference type="Pfam" id="PF02518">
    <property type="entry name" value="HATPase_c"/>
    <property type="match status" value="1"/>
</dbReference>
<reference evidence="9 10" key="1">
    <citation type="submission" date="2015-09" db="EMBL/GenBank/DDBJ databases">
        <authorList>
            <consortium name="Pathogen Informatics"/>
        </authorList>
    </citation>
    <scope>NUCLEOTIDE SEQUENCE [LARGE SCALE GENOMIC DNA]</scope>
    <source>
        <strain evidence="9 10">2789STDY5834962</strain>
    </source>
</reference>
<evidence type="ECO:0000259" key="8">
    <source>
        <dbReference type="Pfam" id="PF02518"/>
    </source>
</evidence>
<dbReference type="InterPro" id="IPR003594">
    <property type="entry name" value="HATPase_dom"/>
</dbReference>
<dbReference type="EMBL" id="CYXR01000007">
    <property type="protein sequence ID" value="CUM86296.1"/>
    <property type="molecule type" value="Genomic_DNA"/>
</dbReference>
<evidence type="ECO:0000313" key="9">
    <source>
        <dbReference type="EMBL" id="CUM86296.1"/>
    </source>
</evidence>
<dbReference type="EC" id="2.7.13.3" evidence="2"/>
<dbReference type="GO" id="GO:0000160">
    <property type="term" value="P:phosphorelay signal transduction system"/>
    <property type="evidence" value="ECO:0007669"/>
    <property type="project" value="UniProtKB-KW"/>
</dbReference>
<feature type="coiled-coil region" evidence="6">
    <location>
        <begin position="212"/>
        <end position="249"/>
    </location>
</feature>
<sequence length="425" mass="48763">MIKTFENCSPEYQITIVCFFIFLTLLCMILVIYEGTGKRGRKMLLSDSVLLIVIFLITAVLCVWQRAFYEEDSMILFKIPYVILIVIGIGVFLYVGLKIFGIYKYRKSCLRENAVQESLDNLPSGIVFFDGNGMPKLMNRKMYQICQNLAGRDIQNITELEEALGHPLKENVFYDVDLKVYCFADGSVWKFSEKEIITTAGDHFFQVLASEVSELYRNKVLLKEENQKLQEMSVAMKELSKNVITLTREEEMLSMKMRVHDNLGYSVLAAQRMLLRESEADRDVFLSQWKQTLDLLNKDNESVKGEQLHRQVQERAEILGVKIIYTGEQVWESHIFELMDIILLEALSNCVRHAGASELYVKCSSGEQEWIMVITDNGQTTEKDVKEGGGLSGIRKRVEQCGGTLRICAESKFSIIVKIPKEVRR</sequence>
<keyword evidence="7" id="KW-0812">Transmembrane</keyword>
<evidence type="ECO:0000256" key="2">
    <source>
        <dbReference type="ARBA" id="ARBA00012438"/>
    </source>
</evidence>
<name>A0A173S8J3_9FIRM</name>
<dbReference type="Gene3D" id="3.30.565.10">
    <property type="entry name" value="Histidine kinase-like ATPase, C-terminal domain"/>
    <property type="match status" value="1"/>
</dbReference>
<keyword evidence="3" id="KW-0808">Transferase</keyword>